<accession>A0A9X1VQN1</accession>
<gene>
    <name evidence="1" type="ORF">MC378_15070</name>
</gene>
<reference evidence="1" key="1">
    <citation type="submission" date="2022-02" db="EMBL/GenBank/DDBJ databases">
        <title>Polaribacter sp. MSW13, isolated from seawater.</title>
        <authorList>
            <person name="Kristyanto S."/>
            <person name="Jung J."/>
            <person name="Jeon C.O."/>
        </authorList>
    </citation>
    <scope>NUCLEOTIDE SEQUENCE</scope>
    <source>
        <strain evidence="1">MSW13</strain>
    </source>
</reference>
<evidence type="ECO:0000313" key="2">
    <source>
        <dbReference type="Proteomes" id="UP001139369"/>
    </source>
</evidence>
<name>A0A9X1VQN1_9FLAO</name>
<evidence type="ECO:0000313" key="1">
    <source>
        <dbReference type="EMBL" id="MCI2230495.1"/>
    </source>
</evidence>
<dbReference type="RefSeq" id="WP_242179635.1">
    <property type="nucleotide sequence ID" value="NZ_JAKQYM010000033.1"/>
</dbReference>
<comment type="caution">
    <text evidence="1">The sequence shown here is derived from an EMBL/GenBank/DDBJ whole genome shotgun (WGS) entry which is preliminary data.</text>
</comment>
<proteinExistence type="predicted"/>
<dbReference type="AlphaFoldDB" id="A0A9X1VQN1"/>
<keyword evidence="2" id="KW-1185">Reference proteome</keyword>
<dbReference type="Proteomes" id="UP001139369">
    <property type="component" value="Unassembled WGS sequence"/>
</dbReference>
<dbReference type="EMBL" id="JAKQYM010000033">
    <property type="protein sequence ID" value="MCI2230495.1"/>
    <property type="molecule type" value="Genomic_DNA"/>
</dbReference>
<organism evidence="1 2">
    <name type="scientific">Polaribacter marinus</name>
    <dbReference type="NCBI Taxonomy" id="2916838"/>
    <lineage>
        <taxon>Bacteria</taxon>
        <taxon>Pseudomonadati</taxon>
        <taxon>Bacteroidota</taxon>
        <taxon>Flavobacteriia</taxon>
        <taxon>Flavobacteriales</taxon>
        <taxon>Flavobacteriaceae</taxon>
    </lineage>
</organism>
<protein>
    <submittedName>
        <fullName evidence="1">Uncharacterized protein</fullName>
    </submittedName>
</protein>
<sequence>MSIKSGDKSFSIFSVFNVWQRVCVMESCDFYVRGISNGNSEVRKNATNFGKALI</sequence>